<name>A0ACC1MI50_9HYPO</name>
<organism evidence="1 2">
    <name type="scientific">Zarea fungicola</name>
    <dbReference type="NCBI Taxonomy" id="93591"/>
    <lineage>
        <taxon>Eukaryota</taxon>
        <taxon>Fungi</taxon>
        <taxon>Dikarya</taxon>
        <taxon>Ascomycota</taxon>
        <taxon>Pezizomycotina</taxon>
        <taxon>Sordariomycetes</taxon>
        <taxon>Hypocreomycetidae</taxon>
        <taxon>Hypocreales</taxon>
        <taxon>Cordycipitaceae</taxon>
        <taxon>Zarea</taxon>
    </lineage>
</organism>
<evidence type="ECO:0000313" key="1">
    <source>
        <dbReference type="EMBL" id="KAJ2966319.1"/>
    </source>
</evidence>
<sequence length="420" mass="43341">MARGGSSNNNISSNTNSGGIIVVRNGPRSAAGSVNGSVASRTKSSPFAGKMASASSGMLSIMARARGVNQQQQPADRSTQEDAKLPPLEAFTFKSFIDNLEMQQDASSPVGDINADLDRIAEICARSRYSLSNQYEVHYGPHGTGAAFAAQGGPQGQESQGPTLQAVTSDDESNTTTERKRRLGSAAEIAAEVRGRAASTKSSPSQRASPAASTTSSSAARQGRRASQDAAATIPNKQQQQQRPTVKRTSSSSLALIDAGAVNKTTAPQPTTAKVSEQQSLPAVHRAPVVSLVGQPVLVQPRSSQLQVQTATTSAAAATDGSTTSTSAAAAAVQVEQQPPHQADRIGNPCACPVAAKGAVSTVDGVMAMGFLSTLAGWIPWSSSSIDAAILPQRGQQQGRAAGSLRNLLDSVENQKPQQQ</sequence>
<dbReference type="EMBL" id="JANJQO010002667">
    <property type="protein sequence ID" value="KAJ2966319.1"/>
    <property type="molecule type" value="Genomic_DNA"/>
</dbReference>
<gene>
    <name evidence="1" type="ORF">NQ176_g10208</name>
</gene>
<proteinExistence type="predicted"/>
<protein>
    <submittedName>
        <fullName evidence="1">Uncharacterized protein</fullName>
    </submittedName>
</protein>
<keyword evidence="2" id="KW-1185">Reference proteome</keyword>
<reference evidence="1" key="1">
    <citation type="submission" date="2022-08" db="EMBL/GenBank/DDBJ databases">
        <title>Genome Sequence of Lecanicillium fungicola.</title>
        <authorList>
            <person name="Buettner E."/>
        </authorList>
    </citation>
    <scope>NUCLEOTIDE SEQUENCE</scope>
    <source>
        <strain evidence="1">Babe33</strain>
    </source>
</reference>
<accession>A0ACC1MI50</accession>
<comment type="caution">
    <text evidence="1">The sequence shown here is derived from an EMBL/GenBank/DDBJ whole genome shotgun (WGS) entry which is preliminary data.</text>
</comment>
<dbReference type="Proteomes" id="UP001143910">
    <property type="component" value="Unassembled WGS sequence"/>
</dbReference>
<evidence type="ECO:0000313" key="2">
    <source>
        <dbReference type="Proteomes" id="UP001143910"/>
    </source>
</evidence>